<proteinExistence type="predicted"/>
<dbReference type="PROSITE" id="PS51819">
    <property type="entry name" value="VOC"/>
    <property type="match status" value="1"/>
</dbReference>
<dbReference type="InterPro" id="IPR037523">
    <property type="entry name" value="VOC_core"/>
</dbReference>
<protein>
    <recommendedName>
        <fullName evidence="1">VOC domain-containing protein</fullName>
    </recommendedName>
</protein>
<sequence length="151" mass="17097">MQLLDGIHHLTFVTSDMGRLISFYERVFGARATVDLEEEGLRHAFIEVGPHTVLHPFQVPGVEPPGRQPFFQRGRLDHFALNAASEEAFRELRRRVVAEGASDSEVTDMGSMLLFSFLDPDEGRHEVVWRKPGVPVEDGLRRAEWSTAEMP</sequence>
<dbReference type="InterPro" id="IPR004360">
    <property type="entry name" value="Glyas_Fos-R_dOase_dom"/>
</dbReference>
<organism evidence="2">
    <name type="scientific">uncultured Rubrobacteraceae bacterium</name>
    <dbReference type="NCBI Taxonomy" id="349277"/>
    <lineage>
        <taxon>Bacteria</taxon>
        <taxon>Bacillati</taxon>
        <taxon>Actinomycetota</taxon>
        <taxon>Rubrobacteria</taxon>
        <taxon>Rubrobacterales</taxon>
        <taxon>Rubrobacteraceae</taxon>
        <taxon>environmental samples</taxon>
    </lineage>
</organism>
<dbReference type="AlphaFoldDB" id="A0A6J4TPG9"/>
<dbReference type="Gene3D" id="3.10.180.10">
    <property type="entry name" value="2,3-Dihydroxybiphenyl 1,2-Dioxygenase, domain 1"/>
    <property type="match status" value="1"/>
</dbReference>
<dbReference type="InterPro" id="IPR029068">
    <property type="entry name" value="Glyas_Bleomycin-R_OHBP_Dase"/>
</dbReference>
<dbReference type="SUPFAM" id="SSF54593">
    <property type="entry name" value="Glyoxalase/Bleomycin resistance protein/Dihydroxybiphenyl dioxygenase"/>
    <property type="match status" value="1"/>
</dbReference>
<feature type="domain" description="VOC" evidence="1">
    <location>
        <begin position="6"/>
        <end position="130"/>
    </location>
</feature>
<dbReference type="CDD" id="cd06587">
    <property type="entry name" value="VOC"/>
    <property type="match status" value="1"/>
</dbReference>
<name>A0A6J4TPG9_9ACTN</name>
<reference evidence="2" key="1">
    <citation type="submission" date="2020-02" db="EMBL/GenBank/DDBJ databases">
        <authorList>
            <person name="Meier V. D."/>
        </authorList>
    </citation>
    <scope>NUCLEOTIDE SEQUENCE</scope>
    <source>
        <strain evidence="2">AVDCRST_MAG05</strain>
    </source>
</reference>
<evidence type="ECO:0000259" key="1">
    <source>
        <dbReference type="PROSITE" id="PS51819"/>
    </source>
</evidence>
<evidence type="ECO:0000313" key="2">
    <source>
        <dbReference type="EMBL" id="CAA9527769.1"/>
    </source>
</evidence>
<accession>A0A6J4TPG9</accession>
<dbReference type="Pfam" id="PF00903">
    <property type="entry name" value="Glyoxalase"/>
    <property type="match status" value="1"/>
</dbReference>
<gene>
    <name evidence="2" type="ORF">AVDCRST_MAG05-4127</name>
</gene>
<dbReference type="EMBL" id="CADCVM010000451">
    <property type="protein sequence ID" value="CAA9527769.1"/>
    <property type="molecule type" value="Genomic_DNA"/>
</dbReference>